<dbReference type="InterPro" id="IPR003150">
    <property type="entry name" value="DNA-bd_RFX"/>
</dbReference>
<evidence type="ECO:0000256" key="2">
    <source>
        <dbReference type="SAM" id="MobiDB-lite"/>
    </source>
</evidence>
<dbReference type="eggNOG" id="KOG3712">
    <property type="taxonomic scope" value="Eukaryota"/>
</dbReference>
<reference evidence="4 5" key="1">
    <citation type="journal article" date="2011" name="Proc. Natl. Acad. Sci. U.S.A.">
        <title>Evolutionary erosion of yeast sex chromosomes by mating-type switching accidents.</title>
        <authorList>
            <person name="Gordon J.L."/>
            <person name="Armisen D."/>
            <person name="Proux-Wera E."/>
            <person name="Oheigeartaigh S.S."/>
            <person name="Byrne K.P."/>
            <person name="Wolfe K.H."/>
        </authorList>
    </citation>
    <scope>NUCLEOTIDE SEQUENCE [LARGE SCALE GENOMIC DNA]</scope>
    <source>
        <strain evidence="5">ATCC 22294 / BCRC 22015 / CBS 2517 / CECT 1963 / NBRC 1671 / NRRL Y-8276</strain>
    </source>
</reference>
<dbReference type="InterPro" id="IPR039779">
    <property type="entry name" value="RFX-like"/>
</dbReference>
<protein>
    <recommendedName>
        <fullName evidence="3">RFX-type winged-helix domain-containing protein</fullName>
    </recommendedName>
</protein>
<dbReference type="PANTHER" id="PTHR12619:SF5">
    <property type="entry name" value="TRANSCRIPTION FACTOR RFX4"/>
    <property type="match status" value="1"/>
</dbReference>
<dbReference type="RefSeq" id="XP_003958858.1">
    <property type="nucleotide sequence ID" value="XM_003958809.1"/>
</dbReference>
<dbReference type="EMBL" id="HE650828">
    <property type="protein sequence ID" value="CCF59723.1"/>
    <property type="molecule type" value="Genomic_DNA"/>
</dbReference>
<dbReference type="GeneID" id="13887719"/>
<dbReference type="OrthoDB" id="10056949at2759"/>
<organism evidence="4 5">
    <name type="scientific">Kazachstania africana (strain ATCC 22294 / BCRC 22015 / CBS 2517 / CECT 1963 / NBRC 1671 / NRRL Y-8276)</name>
    <name type="common">Yeast</name>
    <name type="synonym">Kluyveromyces africanus</name>
    <dbReference type="NCBI Taxonomy" id="1071382"/>
    <lineage>
        <taxon>Eukaryota</taxon>
        <taxon>Fungi</taxon>
        <taxon>Dikarya</taxon>
        <taxon>Ascomycota</taxon>
        <taxon>Saccharomycotina</taxon>
        <taxon>Saccharomycetes</taxon>
        <taxon>Saccharomycetales</taxon>
        <taxon>Saccharomycetaceae</taxon>
        <taxon>Kazachstania</taxon>
    </lineage>
</organism>
<accession>H2AZG7</accession>
<evidence type="ECO:0000313" key="5">
    <source>
        <dbReference type="Proteomes" id="UP000005220"/>
    </source>
</evidence>
<dbReference type="InterPro" id="IPR036390">
    <property type="entry name" value="WH_DNA-bd_sf"/>
</dbReference>
<dbReference type="KEGG" id="kaf:KAFR_0H03130"/>
<dbReference type="HOGENOM" id="CLU_338938_0_0_1"/>
<evidence type="ECO:0000313" key="4">
    <source>
        <dbReference type="EMBL" id="CCF59723.1"/>
    </source>
</evidence>
<feature type="domain" description="RFX-type winged-helix" evidence="3">
    <location>
        <begin position="274"/>
        <end position="349"/>
    </location>
</feature>
<evidence type="ECO:0000259" key="3">
    <source>
        <dbReference type="PROSITE" id="PS51526"/>
    </source>
</evidence>
<dbReference type="GO" id="GO:0000978">
    <property type="term" value="F:RNA polymerase II cis-regulatory region sequence-specific DNA binding"/>
    <property type="evidence" value="ECO:0007669"/>
    <property type="project" value="TreeGrafter"/>
</dbReference>
<dbReference type="Pfam" id="PF02257">
    <property type="entry name" value="RFX_DNA_binding"/>
    <property type="match status" value="1"/>
</dbReference>
<dbReference type="Gene3D" id="1.10.10.10">
    <property type="entry name" value="Winged helix-like DNA-binding domain superfamily/Winged helix DNA-binding domain"/>
    <property type="match status" value="1"/>
</dbReference>
<feature type="compositionally biased region" description="Low complexity" evidence="2">
    <location>
        <begin position="27"/>
        <end position="50"/>
    </location>
</feature>
<dbReference type="FunFam" id="1.10.10.10:FF:000422">
    <property type="entry name" value="DNA-binding protein RFX7"/>
    <property type="match status" value="1"/>
</dbReference>
<dbReference type="AlphaFoldDB" id="H2AZG7"/>
<proteinExistence type="predicted"/>
<dbReference type="STRING" id="1071382.H2AZG7"/>
<dbReference type="InterPro" id="IPR036388">
    <property type="entry name" value="WH-like_DNA-bd_sf"/>
</dbReference>
<name>H2AZG7_KAZAF</name>
<evidence type="ECO:0000256" key="1">
    <source>
        <dbReference type="ARBA" id="ARBA00023125"/>
    </source>
</evidence>
<dbReference type="Proteomes" id="UP000005220">
    <property type="component" value="Chromosome 8"/>
</dbReference>
<dbReference type="PROSITE" id="PS51526">
    <property type="entry name" value="RFX_DBD"/>
    <property type="match status" value="1"/>
</dbReference>
<feature type="region of interest" description="Disordered" evidence="2">
    <location>
        <begin position="193"/>
        <end position="212"/>
    </location>
</feature>
<keyword evidence="5" id="KW-1185">Reference proteome</keyword>
<dbReference type="SUPFAM" id="SSF46785">
    <property type="entry name" value="Winged helix' DNA-binding domain"/>
    <property type="match status" value="1"/>
</dbReference>
<dbReference type="PANTHER" id="PTHR12619">
    <property type="entry name" value="RFX TRANSCRIPTION FACTOR FAMILY"/>
    <property type="match status" value="1"/>
</dbReference>
<gene>
    <name evidence="4" type="primary">KAFR0H03130</name>
    <name evidence="4" type="ORF">KAFR_0H03130</name>
</gene>
<feature type="region of interest" description="Disordered" evidence="2">
    <location>
        <begin position="20"/>
        <end position="50"/>
    </location>
</feature>
<keyword evidence="1" id="KW-0238">DNA-binding</keyword>
<dbReference type="InParanoid" id="H2AZG7"/>
<sequence length="697" mass="80784">MSLKSPLILLRERMDNRDLRDSHSTDNFQFNNNNWQRQENNFNRPELNNSSNNNTFIQAPSPYFRNGPLHPPTVIQANQRASSVSNNGVNFFALPPPNQINNLADRQYISSHYILNNSNNSTPNNRMLSPPILPRHDTVYYMDNQQQQSSNNFPNPLVKLENENSMPSGNQIVIPNIYDISSNLPYQNHHTNYRPIPYGDNTHKVNPNNPTRRNIQESIAKKIAEENRHKPLTEYIPIVKNAELSLLTLNPGILSRTEIQKFEQTREKERQVLAFLWIMRNCEAENDCYVARSTIFAYYASFCAKYNLKPLSQASLGKLIRSVFPHISTRRLGMRGQSKYHYCGLKLSIEKDSVKLRNFKDDSKLSEVMYSKEKSSFTSSNNLYHNLFEFGNIDNLNLPRLPKEKLANYRNIDPDIISALESLYHIYCMTIFENINFLRLDLLSLSLFISNTGSLSPQMFDLIISDELHEWIYECDKITHLSVIKALSRTVLQSFLSGDNKYDSADIIAKLETLVTSYQGMVEKATIDLPIPIINNKLNVIEKFIKMLKNFARTLKFIEQFSDKYRDRKEAMIQEWESTIDLNKDLDILFGNEEDSSRMELCKNTIDRNIRSILTSEKLSFGELVKDICEFISSHNDIAASQIMAFNVRFVDVIIGEISLKSSKNLLYWLHLNNIISYLFIHCYHFSKFAQPVQQLE</sequence>
<dbReference type="GO" id="GO:0000981">
    <property type="term" value="F:DNA-binding transcription factor activity, RNA polymerase II-specific"/>
    <property type="evidence" value="ECO:0007669"/>
    <property type="project" value="TreeGrafter"/>
</dbReference>